<organism evidence="2 3">
    <name type="scientific">Kutzneria kofuensis</name>
    <dbReference type="NCBI Taxonomy" id="103725"/>
    <lineage>
        <taxon>Bacteria</taxon>
        <taxon>Bacillati</taxon>
        <taxon>Actinomycetota</taxon>
        <taxon>Actinomycetes</taxon>
        <taxon>Pseudonocardiales</taxon>
        <taxon>Pseudonocardiaceae</taxon>
        <taxon>Kutzneria</taxon>
    </lineage>
</organism>
<accession>A0A7W9KBX2</accession>
<dbReference type="RefSeq" id="WP_184858674.1">
    <property type="nucleotide sequence ID" value="NZ_BAAAWY010000002.1"/>
</dbReference>
<comment type="caution">
    <text evidence="2">The sequence shown here is derived from an EMBL/GenBank/DDBJ whole genome shotgun (WGS) entry which is preliminary data.</text>
</comment>
<dbReference type="Proteomes" id="UP000585638">
    <property type="component" value="Unassembled WGS sequence"/>
</dbReference>
<keyword evidence="1" id="KW-0812">Transmembrane</keyword>
<protein>
    <submittedName>
        <fullName evidence="2">Uncharacterized protein</fullName>
    </submittedName>
</protein>
<evidence type="ECO:0000313" key="3">
    <source>
        <dbReference type="Proteomes" id="UP000585638"/>
    </source>
</evidence>
<dbReference type="AlphaFoldDB" id="A0A7W9KBX2"/>
<name>A0A7W9KBX2_9PSEU</name>
<keyword evidence="1" id="KW-1133">Transmembrane helix</keyword>
<gene>
    <name evidence="2" type="ORF">BJ998_000872</name>
</gene>
<dbReference type="EMBL" id="JACHIR010000001">
    <property type="protein sequence ID" value="MBB5889676.1"/>
    <property type="molecule type" value="Genomic_DNA"/>
</dbReference>
<reference evidence="2 3" key="1">
    <citation type="submission" date="2020-08" db="EMBL/GenBank/DDBJ databases">
        <title>Sequencing the genomes of 1000 actinobacteria strains.</title>
        <authorList>
            <person name="Klenk H.-P."/>
        </authorList>
    </citation>
    <scope>NUCLEOTIDE SEQUENCE [LARGE SCALE GENOMIC DNA]</scope>
    <source>
        <strain evidence="2 3">DSM 43851</strain>
    </source>
</reference>
<sequence>MAAGALSDPGLSAPTATNRQGYVVASTLVWVVGLHAAVAALVMSALVAVVLLGGVRLALAIVIRRVFGPVYRWLASGSHDDR</sequence>
<evidence type="ECO:0000313" key="2">
    <source>
        <dbReference type="EMBL" id="MBB5889676.1"/>
    </source>
</evidence>
<feature type="transmembrane region" description="Helical" evidence="1">
    <location>
        <begin position="28"/>
        <end position="55"/>
    </location>
</feature>
<evidence type="ECO:0000256" key="1">
    <source>
        <dbReference type="SAM" id="Phobius"/>
    </source>
</evidence>
<keyword evidence="3" id="KW-1185">Reference proteome</keyword>
<keyword evidence="1" id="KW-0472">Membrane</keyword>
<proteinExistence type="predicted"/>